<name>A0A392SXW7_9FABA</name>
<evidence type="ECO:0000313" key="1">
    <source>
        <dbReference type="EMBL" id="MCI53701.1"/>
    </source>
</evidence>
<dbReference type="Proteomes" id="UP000265520">
    <property type="component" value="Unassembled WGS sequence"/>
</dbReference>
<organism evidence="1 2">
    <name type="scientific">Trifolium medium</name>
    <dbReference type="NCBI Taxonomy" id="97028"/>
    <lineage>
        <taxon>Eukaryota</taxon>
        <taxon>Viridiplantae</taxon>
        <taxon>Streptophyta</taxon>
        <taxon>Embryophyta</taxon>
        <taxon>Tracheophyta</taxon>
        <taxon>Spermatophyta</taxon>
        <taxon>Magnoliopsida</taxon>
        <taxon>eudicotyledons</taxon>
        <taxon>Gunneridae</taxon>
        <taxon>Pentapetalae</taxon>
        <taxon>rosids</taxon>
        <taxon>fabids</taxon>
        <taxon>Fabales</taxon>
        <taxon>Fabaceae</taxon>
        <taxon>Papilionoideae</taxon>
        <taxon>50 kb inversion clade</taxon>
        <taxon>NPAAA clade</taxon>
        <taxon>Hologalegina</taxon>
        <taxon>IRL clade</taxon>
        <taxon>Trifolieae</taxon>
        <taxon>Trifolium</taxon>
    </lineage>
</organism>
<reference evidence="1 2" key="1">
    <citation type="journal article" date="2018" name="Front. Plant Sci.">
        <title>Red Clover (Trifolium pratense) and Zigzag Clover (T. medium) - A Picture of Genomic Similarities and Differences.</title>
        <authorList>
            <person name="Dluhosova J."/>
            <person name="Istvanek J."/>
            <person name="Nedelnik J."/>
            <person name="Repkova J."/>
        </authorList>
    </citation>
    <scope>NUCLEOTIDE SEQUENCE [LARGE SCALE GENOMIC DNA]</scope>
    <source>
        <strain evidence="2">cv. 10/8</strain>
        <tissue evidence="1">Leaf</tissue>
    </source>
</reference>
<keyword evidence="2" id="KW-1185">Reference proteome</keyword>
<dbReference type="AlphaFoldDB" id="A0A392SXW7"/>
<protein>
    <submittedName>
        <fullName evidence="1">Uncharacterized protein</fullName>
    </submittedName>
</protein>
<dbReference type="EMBL" id="LXQA010467581">
    <property type="protein sequence ID" value="MCI53701.1"/>
    <property type="molecule type" value="Genomic_DNA"/>
</dbReference>
<proteinExistence type="predicted"/>
<accession>A0A392SXW7</accession>
<sequence length="44" mass="4818">MFCSIRAGSSFCSCSVQCSNCIPSLFVFCPSLKAQTQFKHSHKA</sequence>
<feature type="non-terminal residue" evidence="1">
    <location>
        <position position="44"/>
    </location>
</feature>
<comment type="caution">
    <text evidence="1">The sequence shown here is derived from an EMBL/GenBank/DDBJ whole genome shotgun (WGS) entry which is preliminary data.</text>
</comment>
<evidence type="ECO:0000313" key="2">
    <source>
        <dbReference type="Proteomes" id="UP000265520"/>
    </source>
</evidence>